<evidence type="ECO:0000256" key="1">
    <source>
        <dbReference type="SAM" id="Phobius"/>
    </source>
</evidence>
<dbReference type="AlphaFoldDB" id="A0A516V753"/>
<keyword evidence="1" id="KW-0472">Membrane</keyword>
<dbReference type="Proteomes" id="UP000315891">
    <property type="component" value="Chromosome"/>
</dbReference>
<reference evidence="2 3" key="1">
    <citation type="submission" date="2019-07" db="EMBL/GenBank/DDBJ databases">
        <title>Lysobacter weifangensis sp. nov., isolated from bensulfuron-methyl contaminated farmland soil.</title>
        <authorList>
            <person name="Zhao H."/>
        </authorList>
    </citation>
    <scope>NUCLEOTIDE SEQUENCE [LARGE SCALE GENOMIC DNA]</scope>
    <source>
        <strain evidence="2 3">CC-Bw-6</strain>
    </source>
</reference>
<dbReference type="EMBL" id="CP041742">
    <property type="protein sequence ID" value="QDQ74340.1"/>
    <property type="molecule type" value="Genomic_DNA"/>
</dbReference>
<feature type="transmembrane region" description="Helical" evidence="1">
    <location>
        <begin position="128"/>
        <end position="148"/>
    </location>
</feature>
<keyword evidence="1" id="KW-1133">Transmembrane helix</keyword>
<dbReference type="RefSeq" id="WP_143879849.1">
    <property type="nucleotide sequence ID" value="NZ_BAABLZ010000001.1"/>
</dbReference>
<evidence type="ECO:0000313" key="3">
    <source>
        <dbReference type="Proteomes" id="UP000315891"/>
    </source>
</evidence>
<keyword evidence="1" id="KW-0812">Transmembrane</keyword>
<feature type="transmembrane region" description="Helical" evidence="1">
    <location>
        <begin position="41"/>
        <end position="62"/>
    </location>
</feature>
<protein>
    <submittedName>
        <fullName evidence="2">Uncharacterized protein</fullName>
    </submittedName>
</protein>
<accession>A0A516V753</accession>
<dbReference type="OrthoDB" id="9813621at2"/>
<sequence>MAERSIEARGNRLRPLVWGGAAALLLLPALAIRLHVEGVDWNATDFLVFGAMLAIACGLYELATRMSGDIRYRAAAGIAVATGFLTVWANLAVGMIGSEGNPFNLLFAGVLGVAIVGALLAKLRAAGMARAMFAAAVAQALVVVVAFAVGADPRGAVCSGLFVAPWLLSSALFRRASQ</sequence>
<keyword evidence="3" id="KW-1185">Reference proteome</keyword>
<feature type="transmembrane region" description="Helical" evidence="1">
    <location>
        <begin position="154"/>
        <end position="173"/>
    </location>
</feature>
<evidence type="ECO:0000313" key="2">
    <source>
        <dbReference type="EMBL" id="QDQ74340.1"/>
    </source>
</evidence>
<gene>
    <name evidence="2" type="ORF">FNZ56_10830</name>
</gene>
<proteinExistence type="predicted"/>
<feature type="transmembrane region" description="Helical" evidence="1">
    <location>
        <begin position="103"/>
        <end position="121"/>
    </location>
</feature>
<name>A0A516V753_9GAMM</name>
<feature type="transmembrane region" description="Helical" evidence="1">
    <location>
        <begin position="74"/>
        <end position="97"/>
    </location>
</feature>
<organism evidence="2 3">
    <name type="scientific">Pseudoluteimonas lycopersici</name>
    <dbReference type="NCBI Taxonomy" id="1324796"/>
    <lineage>
        <taxon>Bacteria</taxon>
        <taxon>Pseudomonadati</taxon>
        <taxon>Pseudomonadota</taxon>
        <taxon>Gammaproteobacteria</taxon>
        <taxon>Lysobacterales</taxon>
        <taxon>Lysobacteraceae</taxon>
        <taxon>Pseudoluteimonas</taxon>
    </lineage>
</organism>